<evidence type="ECO:0000259" key="1">
    <source>
        <dbReference type="PROSITE" id="PS51186"/>
    </source>
</evidence>
<dbReference type="OMA" id="SPINRVM"/>
<dbReference type="SUPFAM" id="SSF55729">
    <property type="entry name" value="Acyl-CoA N-acyltransferases (Nat)"/>
    <property type="match status" value="1"/>
</dbReference>
<protein>
    <recommendedName>
        <fullName evidence="1">N-acetyltransferase domain-containing protein</fullName>
    </recommendedName>
</protein>
<dbReference type="PROSITE" id="PS51186">
    <property type="entry name" value="GNAT"/>
    <property type="match status" value="1"/>
</dbReference>
<sequence length="288" mass="30780">MTLATPPPPSLVVRIEQTEETHVVRQAEALQALYPSCEVLIQHQRVAGGVAIRTLPQFEGKLSRIVGLGLHGSFTSQDLCNLESTYAAIGLHPEIHLCEYADPSAGQVLTRAGYFSKGRLSVYCMDLEDSDGPVITQKGHQGKDTTVREVASDVDREHFVAASIAGFADGGRPEELLGALARIAARRADTRLYVATTDAGEVVGTAALAVLGTHTVEESFGHLYLDSTVPMSRGRGAHVALIQARLRAAKGMGLKLVTLSTREGSGSARNAERAGFTVAYRKEVYVKG</sequence>
<accession>A0A2V5H9A5</accession>
<reference evidence="2 3" key="1">
    <citation type="submission" date="2018-02" db="EMBL/GenBank/DDBJ databases">
        <title>The genomes of Aspergillus section Nigri reveals drivers in fungal speciation.</title>
        <authorList>
            <consortium name="DOE Joint Genome Institute"/>
            <person name="Vesth T.C."/>
            <person name="Nybo J."/>
            <person name="Theobald S."/>
            <person name="Brandl J."/>
            <person name="Frisvad J.C."/>
            <person name="Nielsen K.F."/>
            <person name="Lyhne E.K."/>
            <person name="Kogle M.E."/>
            <person name="Kuo A."/>
            <person name="Riley R."/>
            <person name="Clum A."/>
            <person name="Nolan M."/>
            <person name="Lipzen A."/>
            <person name="Salamov A."/>
            <person name="Henrissat B."/>
            <person name="Wiebenga A."/>
            <person name="De vries R.P."/>
            <person name="Grigoriev I.V."/>
            <person name="Mortensen U.H."/>
            <person name="Andersen M.R."/>
            <person name="Baker S.E."/>
        </authorList>
    </citation>
    <scope>NUCLEOTIDE SEQUENCE [LARGE SCALE GENOMIC DNA]</scope>
    <source>
        <strain evidence="2 3">CBS 115571</strain>
    </source>
</reference>
<evidence type="ECO:0000313" key="3">
    <source>
        <dbReference type="Proteomes" id="UP000249829"/>
    </source>
</evidence>
<proteinExistence type="predicted"/>
<dbReference type="InterPro" id="IPR000182">
    <property type="entry name" value="GNAT_dom"/>
</dbReference>
<dbReference type="Gene3D" id="3.40.630.30">
    <property type="match status" value="1"/>
</dbReference>
<keyword evidence="3" id="KW-1185">Reference proteome</keyword>
<dbReference type="InterPro" id="IPR016181">
    <property type="entry name" value="Acyl_CoA_acyltransferase"/>
</dbReference>
<dbReference type="AlphaFoldDB" id="A0A2V5H9A5"/>
<gene>
    <name evidence="2" type="ORF">BO99DRAFT_403146</name>
</gene>
<organism evidence="2 3">
    <name type="scientific">Aspergillus violaceofuscus (strain CBS 115571)</name>
    <dbReference type="NCBI Taxonomy" id="1450538"/>
    <lineage>
        <taxon>Eukaryota</taxon>
        <taxon>Fungi</taxon>
        <taxon>Dikarya</taxon>
        <taxon>Ascomycota</taxon>
        <taxon>Pezizomycotina</taxon>
        <taxon>Eurotiomycetes</taxon>
        <taxon>Eurotiomycetidae</taxon>
        <taxon>Eurotiales</taxon>
        <taxon>Aspergillaceae</taxon>
        <taxon>Aspergillus</taxon>
    </lineage>
</organism>
<evidence type="ECO:0000313" key="2">
    <source>
        <dbReference type="EMBL" id="PYI18812.1"/>
    </source>
</evidence>
<dbReference type="EMBL" id="KZ825140">
    <property type="protein sequence ID" value="PYI18812.1"/>
    <property type="molecule type" value="Genomic_DNA"/>
</dbReference>
<feature type="domain" description="N-acetyltransferase" evidence="1">
    <location>
        <begin position="145"/>
        <end position="288"/>
    </location>
</feature>
<dbReference type="Proteomes" id="UP000249829">
    <property type="component" value="Unassembled WGS sequence"/>
</dbReference>
<name>A0A2V5H9A5_ASPV1</name>
<dbReference type="GO" id="GO:0016747">
    <property type="term" value="F:acyltransferase activity, transferring groups other than amino-acyl groups"/>
    <property type="evidence" value="ECO:0007669"/>
    <property type="project" value="InterPro"/>
</dbReference>